<gene>
    <name evidence="11" type="ORF">CEUTPL_LOCUS3123</name>
</gene>
<evidence type="ECO:0000256" key="3">
    <source>
        <dbReference type="ARBA" id="ARBA00022490"/>
    </source>
</evidence>
<dbReference type="EMBL" id="OU892287">
    <property type="protein sequence ID" value="CAG9762444.1"/>
    <property type="molecule type" value="Genomic_DNA"/>
</dbReference>
<dbReference type="PANTHER" id="PTHR10233:SF14">
    <property type="entry name" value="TRANSLATION INITIATION FACTOR EIF-2B SUBUNIT DELTA"/>
    <property type="match status" value="1"/>
</dbReference>
<keyword evidence="5" id="KW-0648">Protein biosynthesis</keyword>
<evidence type="ECO:0000256" key="6">
    <source>
        <dbReference type="ARBA" id="ARBA00044147"/>
    </source>
</evidence>
<dbReference type="Pfam" id="PF01008">
    <property type="entry name" value="IF-2B"/>
    <property type="match status" value="1"/>
</dbReference>
<reference evidence="11" key="1">
    <citation type="submission" date="2022-01" db="EMBL/GenBank/DDBJ databases">
        <authorList>
            <person name="King R."/>
        </authorList>
    </citation>
    <scope>NUCLEOTIDE SEQUENCE</scope>
</reference>
<protein>
    <recommendedName>
        <fullName evidence="6">Translation initiation factor eIF2B subunit delta</fullName>
    </recommendedName>
    <alternativeName>
        <fullName evidence="7">eIF2B GDP-GTP exchange factor subunit delta</fullName>
    </alternativeName>
</protein>
<comment type="similarity">
    <text evidence="2 9">Belongs to the eIF-2B alpha/beta/delta subunits family.</text>
</comment>
<feature type="compositionally biased region" description="Basic and acidic residues" evidence="10">
    <location>
        <begin position="131"/>
        <end position="142"/>
    </location>
</feature>
<dbReference type="InterPro" id="IPR037171">
    <property type="entry name" value="NagB/RpiA_transferase-like"/>
</dbReference>
<evidence type="ECO:0000256" key="9">
    <source>
        <dbReference type="RuleBase" id="RU003814"/>
    </source>
</evidence>
<feature type="compositionally biased region" description="Polar residues" evidence="10">
    <location>
        <begin position="40"/>
        <end position="50"/>
    </location>
</feature>
<evidence type="ECO:0000256" key="5">
    <source>
        <dbReference type="ARBA" id="ARBA00022917"/>
    </source>
</evidence>
<organism evidence="11 12">
    <name type="scientific">Ceutorhynchus assimilis</name>
    <name type="common">cabbage seed weevil</name>
    <dbReference type="NCBI Taxonomy" id="467358"/>
    <lineage>
        <taxon>Eukaryota</taxon>
        <taxon>Metazoa</taxon>
        <taxon>Ecdysozoa</taxon>
        <taxon>Arthropoda</taxon>
        <taxon>Hexapoda</taxon>
        <taxon>Insecta</taxon>
        <taxon>Pterygota</taxon>
        <taxon>Neoptera</taxon>
        <taxon>Endopterygota</taxon>
        <taxon>Coleoptera</taxon>
        <taxon>Polyphaga</taxon>
        <taxon>Cucujiformia</taxon>
        <taxon>Curculionidae</taxon>
        <taxon>Ceutorhynchinae</taxon>
        <taxon>Ceutorhynchus</taxon>
    </lineage>
</organism>
<keyword evidence="12" id="KW-1185">Reference proteome</keyword>
<evidence type="ECO:0000313" key="12">
    <source>
        <dbReference type="Proteomes" id="UP001152799"/>
    </source>
</evidence>
<dbReference type="InterPro" id="IPR042529">
    <property type="entry name" value="IF_2B-like_C"/>
</dbReference>
<evidence type="ECO:0000256" key="8">
    <source>
        <dbReference type="ARBA" id="ARBA00046432"/>
    </source>
</evidence>
<dbReference type="InterPro" id="IPR000649">
    <property type="entry name" value="IF-2B-related"/>
</dbReference>
<feature type="compositionally biased region" description="Basic and acidic residues" evidence="10">
    <location>
        <begin position="21"/>
        <end position="39"/>
    </location>
</feature>
<evidence type="ECO:0000256" key="10">
    <source>
        <dbReference type="SAM" id="MobiDB-lite"/>
    </source>
</evidence>
<feature type="region of interest" description="Disordered" evidence="10">
    <location>
        <begin position="86"/>
        <end position="142"/>
    </location>
</feature>
<name>A0A9N9ML09_9CUCU</name>
<comment type="subunit">
    <text evidence="8">Component of the translation initiation factor 2B (eIF2B) complex which is a heterodecamer of two sets of five different subunits: alpha, beta, gamma, delta and epsilon. Subunits alpha, beta and delta comprise a regulatory subcomplex and subunits epsilon and gamma comprise a catalytic subcomplex. Within the complex, the hexameric regulatory complex resides at the center, with the two heterodimeric catalytic subcomplexes bound on opposite sides.</text>
</comment>
<dbReference type="GO" id="GO:0005829">
    <property type="term" value="C:cytosol"/>
    <property type="evidence" value="ECO:0007669"/>
    <property type="project" value="UniProtKB-SubCell"/>
</dbReference>
<evidence type="ECO:0000313" key="11">
    <source>
        <dbReference type="EMBL" id="CAG9762444.1"/>
    </source>
</evidence>
<dbReference type="Gene3D" id="3.40.50.10470">
    <property type="entry name" value="Translation initiation factor eif-2b, domain 2"/>
    <property type="match status" value="1"/>
</dbReference>
<dbReference type="AlphaFoldDB" id="A0A9N9ML09"/>
<proteinExistence type="inferred from homology"/>
<feature type="compositionally biased region" description="Basic and acidic residues" evidence="10">
    <location>
        <begin position="86"/>
        <end position="124"/>
    </location>
</feature>
<dbReference type="GO" id="GO:0003743">
    <property type="term" value="F:translation initiation factor activity"/>
    <property type="evidence" value="ECO:0007669"/>
    <property type="project" value="UniProtKB-KW"/>
</dbReference>
<dbReference type="SUPFAM" id="SSF100950">
    <property type="entry name" value="NagB/RpiA/CoA transferase-like"/>
    <property type="match status" value="1"/>
</dbReference>
<dbReference type="PANTHER" id="PTHR10233">
    <property type="entry name" value="TRANSLATION INITIATION FACTOR EIF-2B"/>
    <property type="match status" value="1"/>
</dbReference>
<comment type="subcellular location">
    <subcellularLocation>
        <location evidence="1">Cytoplasm</location>
        <location evidence="1">Cytosol</location>
    </subcellularLocation>
</comment>
<keyword evidence="3" id="KW-0963">Cytoplasm</keyword>
<sequence>MNPPQPTPSVKADAIQKPTKPQREKKPSKSKPLNDEKMDNPTSKASTNDKQLTEKQLRKLEWEKKLSEQKGKGDIKDGLSLSKAELKAKRREQQEAQRQAKVEKDVKEVKDKPVENPKSLEKKPTRMLPGEAKKSDKKSTVEPKILKSKHVQLVQHLYKEPNPEYSSKLVNFKEIHPVFMRLGVQYSEKVILGSNARCLALLAGIRTLINDIQTPSKQEFCRYLQGVLQNCTDYLQECRPLAVSMTNALRSFKQQLRHIETIETGLNDNDKRTRLIDVIDTYIRNDMRRAWDAISIKVNAKIVDGDIILIYGCSSLVRQILLEANKDGKKFSVIIVDSRPLLEGREMLRRLISAGIKCSYVLINGLSCVMKQASKVLLGAHALLTNGSVMSRIGTAQVALVAQAYNKPVLVCCETYKFSERVQTDSFVFNEIGDSNLLLSADTSSSSSPLVYQKDNPKLNILNLLYDVTPPDLVTAVVTELAILPCTSVPVVLRINAGESNV</sequence>
<evidence type="ECO:0000256" key="7">
    <source>
        <dbReference type="ARBA" id="ARBA00044356"/>
    </source>
</evidence>
<keyword evidence="4" id="KW-0396">Initiation factor</keyword>
<evidence type="ECO:0000256" key="4">
    <source>
        <dbReference type="ARBA" id="ARBA00022540"/>
    </source>
</evidence>
<accession>A0A9N9ML09</accession>
<dbReference type="OrthoDB" id="10254737at2759"/>
<evidence type="ECO:0000256" key="2">
    <source>
        <dbReference type="ARBA" id="ARBA00007251"/>
    </source>
</evidence>
<feature type="region of interest" description="Disordered" evidence="10">
    <location>
        <begin position="1"/>
        <end position="56"/>
    </location>
</feature>
<dbReference type="Proteomes" id="UP001152799">
    <property type="component" value="Chromosome 11"/>
</dbReference>
<evidence type="ECO:0000256" key="1">
    <source>
        <dbReference type="ARBA" id="ARBA00004514"/>
    </source>
</evidence>